<evidence type="ECO:0000256" key="1">
    <source>
        <dbReference type="SAM" id="MobiDB-lite"/>
    </source>
</evidence>
<sequence>MPDQDGVTPSPSVRAPVHPGGRPAATRPAARPATLPSRAPARTTRRPVPAARLSASCPGGIETAARIGLSARGATVSWVATAAHGLEVSPASGSIKAGGSVRIWVTVTDPTAAGAGRVAFTSNGGTVSCALTWAGEDGHQPEASGPPDDGPAATPSEPAASPSGMASSAIDDMHGE</sequence>
<feature type="compositionally biased region" description="Low complexity" evidence="1">
    <location>
        <begin position="22"/>
        <end position="52"/>
    </location>
</feature>
<gene>
    <name evidence="2" type="ORF">MF672_001635</name>
</gene>
<proteinExistence type="predicted"/>
<comment type="caution">
    <text evidence="2">The sequence shown here is derived from an EMBL/GenBank/DDBJ whole genome shotgun (WGS) entry which is preliminary data.</text>
</comment>
<dbReference type="Proteomes" id="UP001317259">
    <property type="component" value="Unassembled WGS sequence"/>
</dbReference>
<feature type="compositionally biased region" description="Low complexity" evidence="1">
    <location>
        <begin position="151"/>
        <end position="169"/>
    </location>
</feature>
<accession>A0ABT0FJM1</accession>
<keyword evidence="3" id="KW-1185">Reference proteome</keyword>
<dbReference type="EMBL" id="JAKRKC020000001">
    <property type="protein sequence ID" value="MCK2212507.1"/>
    <property type="molecule type" value="Genomic_DNA"/>
</dbReference>
<protein>
    <recommendedName>
        <fullName evidence="4">Ig-like domain-containing protein</fullName>
    </recommendedName>
</protein>
<reference evidence="2 3" key="1">
    <citation type="submission" date="2022-04" db="EMBL/GenBank/DDBJ databases">
        <title>Genome draft of Actinomadura sp. ATCC 31491.</title>
        <authorList>
            <person name="Shi X."/>
            <person name="Du Y."/>
        </authorList>
    </citation>
    <scope>NUCLEOTIDE SEQUENCE [LARGE SCALE GENOMIC DNA]</scope>
    <source>
        <strain evidence="2 3">ATCC 31491</strain>
    </source>
</reference>
<feature type="region of interest" description="Disordered" evidence="1">
    <location>
        <begin position="1"/>
        <end position="55"/>
    </location>
</feature>
<dbReference type="RefSeq" id="WP_247815131.1">
    <property type="nucleotide sequence ID" value="NZ_JAKRKC020000001.1"/>
</dbReference>
<name>A0ABT0FJM1_9ACTN</name>
<organism evidence="2 3">
    <name type="scientific">Actinomadura luzonensis</name>
    <dbReference type="NCBI Taxonomy" id="2805427"/>
    <lineage>
        <taxon>Bacteria</taxon>
        <taxon>Bacillati</taxon>
        <taxon>Actinomycetota</taxon>
        <taxon>Actinomycetes</taxon>
        <taxon>Streptosporangiales</taxon>
        <taxon>Thermomonosporaceae</taxon>
        <taxon>Actinomadura</taxon>
    </lineage>
</organism>
<evidence type="ECO:0000313" key="3">
    <source>
        <dbReference type="Proteomes" id="UP001317259"/>
    </source>
</evidence>
<evidence type="ECO:0008006" key="4">
    <source>
        <dbReference type="Google" id="ProtNLM"/>
    </source>
</evidence>
<evidence type="ECO:0000313" key="2">
    <source>
        <dbReference type="EMBL" id="MCK2212507.1"/>
    </source>
</evidence>
<feature type="region of interest" description="Disordered" evidence="1">
    <location>
        <begin position="131"/>
        <end position="176"/>
    </location>
</feature>